<evidence type="ECO:0000313" key="2">
    <source>
        <dbReference type="EMBL" id="REG46230.1"/>
    </source>
</evidence>
<dbReference type="InterPro" id="IPR036388">
    <property type="entry name" value="WH-like_DNA-bd_sf"/>
</dbReference>
<proteinExistence type="predicted"/>
<keyword evidence="2" id="KW-0238">DNA-binding</keyword>
<evidence type="ECO:0000259" key="1">
    <source>
        <dbReference type="PROSITE" id="PS50995"/>
    </source>
</evidence>
<keyword evidence="3" id="KW-1185">Reference proteome</keyword>
<comment type="caution">
    <text evidence="2">The sequence shown here is derived from an EMBL/GenBank/DDBJ whole genome shotgun (WGS) entry which is preliminary data.</text>
</comment>
<gene>
    <name evidence="2" type="ORF">ATH84_101690</name>
</gene>
<dbReference type="Pfam" id="PF12802">
    <property type="entry name" value="MarR_2"/>
    <property type="match status" value="1"/>
</dbReference>
<accession>A0AAQ0HH40</accession>
<sequence length="121" mass="13202">MAEAQPDPELRYRPVIYQLLHVSSLMLKTREHYAAAVGVTAPQFSVLTAIRESPGTSVGEVANPLLVLGPFVTTEVGKLVRARLVHEQASGRDRRVAELFLTDEGVVRLDAVEALRRAANA</sequence>
<feature type="domain" description="HTH marR-type" evidence="1">
    <location>
        <begin position="12"/>
        <end position="121"/>
    </location>
</feature>
<reference evidence="2 3" key="1">
    <citation type="submission" date="2018-08" db="EMBL/GenBank/DDBJ databases">
        <title>Genomic Encyclopedia of Archaeal and Bacterial Type Strains, Phase II (KMG-II): from individual species to whole genera.</title>
        <authorList>
            <person name="Goeker M."/>
        </authorList>
    </citation>
    <scope>NUCLEOTIDE SEQUENCE [LARGE SCALE GENOMIC DNA]</scope>
    <source>
        <strain evidence="2 3">DSM 582</strain>
    </source>
</reference>
<organism evidence="2 3">
    <name type="scientific">Paracoccus versutus</name>
    <name type="common">Thiobacillus versutus</name>
    <dbReference type="NCBI Taxonomy" id="34007"/>
    <lineage>
        <taxon>Bacteria</taxon>
        <taxon>Pseudomonadati</taxon>
        <taxon>Pseudomonadota</taxon>
        <taxon>Alphaproteobacteria</taxon>
        <taxon>Rhodobacterales</taxon>
        <taxon>Paracoccaceae</taxon>
        <taxon>Paracoccus</taxon>
    </lineage>
</organism>
<dbReference type="GO" id="GO:0003700">
    <property type="term" value="F:DNA-binding transcription factor activity"/>
    <property type="evidence" value="ECO:0007669"/>
    <property type="project" value="InterPro"/>
</dbReference>
<dbReference type="Gene3D" id="1.10.10.10">
    <property type="entry name" value="Winged helix-like DNA-binding domain superfamily/Winged helix DNA-binding domain"/>
    <property type="match status" value="1"/>
</dbReference>
<dbReference type="PROSITE" id="PS50995">
    <property type="entry name" value="HTH_MARR_2"/>
    <property type="match status" value="1"/>
</dbReference>
<evidence type="ECO:0000313" key="3">
    <source>
        <dbReference type="Proteomes" id="UP000256794"/>
    </source>
</evidence>
<name>A0AAQ0HH40_PARVE</name>
<dbReference type="GO" id="GO:0003677">
    <property type="term" value="F:DNA binding"/>
    <property type="evidence" value="ECO:0007669"/>
    <property type="project" value="UniProtKB-KW"/>
</dbReference>
<dbReference type="InterPro" id="IPR000835">
    <property type="entry name" value="HTH_MarR-typ"/>
</dbReference>
<dbReference type="RefSeq" id="WP_036752811.1">
    <property type="nucleotide sequence ID" value="NZ_JRKO01000014.1"/>
</dbReference>
<dbReference type="Proteomes" id="UP000256794">
    <property type="component" value="Unassembled WGS sequence"/>
</dbReference>
<protein>
    <submittedName>
        <fullName evidence="2">DNA-binding MarR family transcriptional regulator</fullName>
    </submittedName>
</protein>
<dbReference type="AlphaFoldDB" id="A0AAQ0HH40"/>
<dbReference type="InterPro" id="IPR036390">
    <property type="entry name" value="WH_DNA-bd_sf"/>
</dbReference>
<dbReference type="SUPFAM" id="SSF46785">
    <property type="entry name" value="Winged helix' DNA-binding domain"/>
    <property type="match status" value="1"/>
</dbReference>
<dbReference type="SMART" id="SM00347">
    <property type="entry name" value="HTH_MARR"/>
    <property type="match status" value="1"/>
</dbReference>
<dbReference type="EMBL" id="QUMX01000016">
    <property type="protein sequence ID" value="REG46230.1"/>
    <property type="molecule type" value="Genomic_DNA"/>
</dbReference>